<reference evidence="3" key="1">
    <citation type="journal article" date="2018" name="Sci. Rep.">
        <title>Lignite coal burning seam in the remote Altai Mountains harbors a hydrogen-driven thermophilic microbial community.</title>
        <authorList>
            <person name="Kadnikov V.V."/>
            <person name="Mardanov A.V."/>
            <person name="Ivasenko D.A."/>
            <person name="Antsiferov D.V."/>
            <person name="Beletsky A.V."/>
            <person name="Karnachuk O.V."/>
            <person name="Ravin N.V."/>
        </authorList>
    </citation>
    <scope>NUCLEOTIDE SEQUENCE [LARGE SCALE GENOMIC DNA]</scope>
</reference>
<keyword evidence="1" id="KW-1133">Transmembrane helix</keyword>
<evidence type="ECO:0000313" key="2">
    <source>
        <dbReference type="EMBL" id="PTQ57268.1"/>
    </source>
</evidence>
<dbReference type="EMBL" id="PEBX01000010">
    <property type="protein sequence ID" value="PTQ57268.1"/>
    <property type="molecule type" value="Genomic_DNA"/>
</dbReference>
<keyword evidence="1" id="KW-0472">Membrane</keyword>
<dbReference type="AlphaFoldDB" id="A0A2R6Y3N3"/>
<evidence type="ECO:0000313" key="3">
    <source>
        <dbReference type="Proteomes" id="UP000244338"/>
    </source>
</evidence>
<sequence length="44" mass="4417">MLAFSQAQAGSGGVTPGGYGVMTSTFAFAIVIFVLLVIILGVVL</sequence>
<evidence type="ECO:0000256" key="1">
    <source>
        <dbReference type="SAM" id="Phobius"/>
    </source>
</evidence>
<keyword evidence="1" id="KW-0812">Transmembrane</keyword>
<comment type="caution">
    <text evidence="2">The sequence shown here is derived from an EMBL/GenBank/DDBJ whole genome shotgun (WGS) entry which is preliminary data.</text>
</comment>
<proteinExistence type="predicted"/>
<feature type="transmembrane region" description="Helical" evidence="1">
    <location>
        <begin position="20"/>
        <end position="43"/>
    </location>
</feature>
<gene>
    <name evidence="2" type="ORF">BSOLF_2033</name>
</gene>
<dbReference type="Proteomes" id="UP000244338">
    <property type="component" value="Unassembled WGS sequence"/>
</dbReference>
<accession>A0A2R6Y3N3</accession>
<organism evidence="2 3">
    <name type="scientific">Candidatus Carbonibacillus altaicus</name>
    <dbReference type="NCBI Taxonomy" id="2163959"/>
    <lineage>
        <taxon>Bacteria</taxon>
        <taxon>Bacillati</taxon>
        <taxon>Bacillota</taxon>
        <taxon>Bacilli</taxon>
        <taxon>Bacillales</taxon>
        <taxon>Candidatus Carbonibacillus</taxon>
    </lineage>
</organism>
<protein>
    <submittedName>
        <fullName evidence="2">Uncharacterized protein</fullName>
    </submittedName>
</protein>
<name>A0A2R6Y3N3_9BACL</name>